<dbReference type="RefSeq" id="XP_060425348.1">
    <property type="nucleotide sequence ID" value="XM_060579937.1"/>
</dbReference>
<dbReference type="InterPro" id="IPR029058">
    <property type="entry name" value="AB_hydrolase_fold"/>
</dbReference>
<dbReference type="SUPFAM" id="SSF53474">
    <property type="entry name" value="alpha/beta-Hydrolases"/>
    <property type="match status" value="1"/>
</dbReference>
<evidence type="ECO:0000313" key="6">
    <source>
        <dbReference type="Proteomes" id="UP001224890"/>
    </source>
</evidence>
<dbReference type="PANTHER" id="PTHR43918">
    <property type="entry name" value="ACETYLCHOLINESTERASE"/>
    <property type="match status" value="1"/>
</dbReference>
<keyword evidence="6" id="KW-1185">Reference proteome</keyword>
<organism evidence="5 6">
    <name type="scientific">Colletotrichum godetiae</name>
    <dbReference type="NCBI Taxonomy" id="1209918"/>
    <lineage>
        <taxon>Eukaryota</taxon>
        <taxon>Fungi</taxon>
        <taxon>Dikarya</taxon>
        <taxon>Ascomycota</taxon>
        <taxon>Pezizomycotina</taxon>
        <taxon>Sordariomycetes</taxon>
        <taxon>Hypocreomycetidae</taxon>
        <taxon>Glomerellales</taxon>
        <taxon>Glomerellaceae</taxon>
        <taxon>Colletotrichum</taxon>
        <taxon>Colletotrichum acutatum species complex</taxon>
    </lineage>
</organism>
<comment type="similarity">
    <text evidence="1 3">Belongs to the type-B carboxylesterase/lipase family.</text>
</comment>
<keyword evidence="2 3" id="KW-0378">Hydrolase</keyword>
<comment type="caution">
    <text evidence="5">The sequence shown here is derived from an EMBL/GenBank/DDBJ whole genome shotgun (WGS) entry which is preliminary data.</text>
</comment>
<feature type="domain" description="Carboxylesterase type B" evidence="4">
    <location>
        <begin position="21"/>
        <end position="474"/>
    </location>
</feature>
<evidence type="ECO:0000256" key="2">
    <source>
        <dbReference type="ARBA" id="ARBA00022801"/>
    </source>
</evidence>
<dbReference type="InterPro" id="IPR050654">
    <property type="entry name" value="AChE-related_enzymes"/>
</dbReference>
<dbReference type="Pfam" id="PF00135">
    <property type="entry name" value="COesterase"/>
    <property type="match status" value="1"/>
</dbReference>
<evidence type="ECO:0000313" key="5">
    <source>
        <dbReference type="EMBL" id="KAK1671345.1"/>
    </source>
</evidence>
<dbReference type="PROSITE" id="PS00122">
    <property type="entry name" value="CARBOXYLESTERASE_B_1"/>
    <property type="match status" value="1"/>
</dbReference>
<dbReference type="AlphaFoldDB" id="A0AAJ0ADL2"/>
<evidence type="ECO:0000259" key="4">
    <source>
        <dbReference type="Pfam" id="PF00135"/>
    </source>
</evidence>
<proteinExistence type="inferred from homology"/>
<dbReference type="GO" id="GO:0052689">
    <property type="term" value="F:carboxylic ester hydrolase activity"/>
    <property type="evidence" value="ECO:0007669"/>
    <property type="project" value="TreeGrafter"/>
</dbReference>
<dbReference type="EC" id="3.1.1.-" evidence="3"/>
<evidence type="ECO:0000256" key="1">
    <source>
        <dbReference type="ARBA" id="ARBA00005964"/>
    </source>
</evidence>
<dbReference type="PANTHER" id="PTHR43918:SF4">
    <property type="entry name" value="CARBOXYLIC ESTER HYDROLASE"/>
    <property type="match status" value="1"/>
</dbReference>
<dbReference type="InterPro" id="IPR002018">
    <property type="entry name" value="CarbesteraseB"/>
</dbReference>
<protein>
    <recommendedName>
        <fullName evidence="3">Carboxylic ester hydrolase</fullName>
        <ecNumber evidence="3">3.1.1.-</ecNumber>
    </recommendedName>
</protein>
<dbReference type="GeneID" id="85464463"/>
<dbReference type="Gene3D" id="3.40.50.1820">
    <property type="entry name" value="alpha/beta hydrolase"/>
    <property type="match status" value="1"/>
</dbReference>
<name>A0AAJ0ADL2_9PEZI</name>
<dbReference type="InterPro" id="IPR019826">
    <property type="entry name" value="Carboxylesterase_B_AS"/>
</dbReference>
<gene>
    <name evidence="5" type="ORF">BDP55DRAFT_732392</name>
</gene>
<reference evidence="5" key="1">
    <citation type="submission" date="2021-06" db="EMBL/GenBank/DDBJ databases">
        <title>Comparative genomics, transcriptomics and evolutionary studies reveal genomic signatures of adaptation to plant cell wall in hemibiotrophic fungi.</title>
        <authorList>
            <consortium name="DOE Joint Genome Institute"/>
            <person name="Baroncelli R."/>
            <person name="Diaz J.F."/>
            <person name="Benocci T."/>
            <person name="Peng M."/>
            <person name="Battaglia E."/>
            <person name="Haridas S."/>
            <person name="Andreopoulos W."/>
            <person name="Labutti K."/>
            <person name="Pangilinan J."/>
            <person name="Floch G.L."/>
            <person name="Makela M.R."/>
            <person name="Henrissat B."/>
            <person name="Grigoriev I.V."/>
            <person name="Crouch J.A."/>
            <person name="De Vries R.P."/>
            <person name="Sukno S.A."/>
            <person name="Thon M.R."/>
        </authorList>
    </citation>
    <scope>NUCLEOTIDE SEQUENCE</scope>
    <source>
        <strain evidence="5">CBS 193.32</strain>
    </source>
</reference>
<sequence>MKIQKLLLSSAVSSATLTAFPTATISSGPIQGISTSRPNATASVKKFLGIPYASIPERFSLPQPPKPWVDILNATTFGPACLQNFGINELGPRPELLESLFNTPASPESEDCLSINVFAPATRFPDARHAVVVFIHGGGWQLGHGRLDLSAFAAYEGIIAVTLNYRTNVFGFPASHEIPPSEQNLGLHDQRLALAWVQDNIATFGGDPSKVTIWGQSAGSFSVDHHLKAYANDTLVPFRGAIMSSGQMSFGHLAQPSPGIKAWTGLSGLVGCANSSDELECMKAVPGETLISAMRKYRITFGPQLDKSTVLSKPGELWRNACVVKVPILTGTVEEEGRGLVNDKVNMTAFFDAYLPRALIPSEDREMINSMYRSDPSVITDFDLASAIYTDLLWSCPQSILASAASSNDISTWRYHFNTSILNLLPKEYDWLGRFHGSEIILLFTDPDTTPYTPQTYAMYEYFRGVIARFVKNPSAGPGWPAVGSSYAPLDVAILGGVGDTSSVMTVSNSTNLDERCKLFENIWPKLDAISWRYDGSSPSDHQHA</sequence>
<dbReference type="Proteomes" id="UP001224890">
    <property type="component" value="Unassembled WGS sequence"/>
</dbReference>
<accession>A0AAJ0ADL2</accession>
<dbReference type="EMBL" id="JAHMHR010000048">
    <property type="protein sequence ID" value="KAK1671345.1"/>
    <property type="molecule type" value="Genomic_DNA"/>
</dbReference>
<evidence type="ECO:0000256" key="3">
    <source>
        <dbReference type="RuleBase" id="RU361235"/>
    </source>
</evidence>